<feature type="region of interest" description="Disordered" evidence="1">
    <location>
        <begin position="68"/>
        <end position="132"/>
    </location>
</feature>
<dbReference type="EMBL" id="BMTU01000021">
    <property type="protein sequence ID" value="GGR08496.1"/>
    <property type="molecule type" value="Genomic_DNA"/>
</dbReference>
<gene>
    <name evidence="2" type="ORF">GCM10010280_65420</name>
</gene>
<feature type="compositionally biased region" description="Basic and acidic residues" evidence="1">
    <location>
        <begin position="106"/>
        <end position="120"/>
    </location>
</feature>
<reference evidence="2" key="1">
    <citation type="journal article" date="2014" name="Int. J. Syst. Evol. Microbiol.">
        <title>Complete genome sequence of Corynebacterium casei LMG S-19264T (=DSM 44701T), isolated from a smear-ripened cheese.</title>
        <authorList>
            <consortium name="US DOE Joint Genome Institute (JGI-PGF)"/>
            <person name="Walter F."/>
            <person name="Albersmeier A."/>
            <person name="Kalinowski J."/>
            <person name="Ruckert C."/>
        </authorList>
    </citation>
    <scope>NUCLEOTIDE SEQUENCE</scope>
    <source>
        <strain evidence="2">JCM 4403</strain>
    </source>
</reference>
<dbReference type="Proteomes" id="UP000656732">
    <property type="component" value="Unassembled WGS sequence"/>
</dbReference>
<proteinExistence type="predicted"/>
<organism evidence="2 3">
    <name type="scientific">Streptomyces pilosus</name>
    <dbReference type="NCBI Taxonomy" id="28893"/>
    <lineage>
        <taxon>Bacteria</taxon>
        <taxon>Bacillati</taxon>
        <taxon>Actinomycetota</taxon>
        <taxon>Actinomycetes</taxon>
        <taxon>Kitasatosporales</taxon>
        <taxon>Streptomycetaceae</taxon>
        <taxon>Streptomyces</taxon>
    </lineage>
</organism>
<reference evidence="2" key="2">
    <citation type="submission" date="2020-09" db="EMBL/GenBank/DDBJ databases">
        <authorList>
            <person name="Sun Q."/>
            <person name="Ohkuma M."/>
        </authorList>
    </citation>
    <scope>NUCLEOTIDE SEQUENCE</scope>
    <source>
        <strain evidence="2">JCM 4403</strain>
    </source>
</reference>
<accession>A0A918C5W5</accession>
<dbReference type="RefSeq" id="WP_189561666.1">
    <property type="nucleotide sequence ID" value="NZ_BMTU01000021.1"/>
</dbReference>
<dbReference type="AlphaFoldDB" id="A0A918C5W5"/>
<evidence type="ECO:0000313" key="3">
    <source>
        <dbReference type="Proteomes" id="UP000656732"/>
    </source>
</evidence>
<sequence length="132" mass="14395">MEPEALFRALLGVAGGLVLCGRQALERKYSSDSHVARWTEVAMHRRPVLIGGFAGMGLVCASTLSTAQNDVNEGDGHGGQFTVTDGDGNTPSAGPPLTERQRKQRRQVETPEQVRKRIDYLDSLQRKYSPGD</sequence>
<evidence type="ECO:0000313" key="2">
    <source>
        <dbReference type="EMBL" id="GGR08496.1"/>
    </source>
</evidence>
<comment type="caution">
    <text evidence="2">The sequence shown here is derived from an EMBL/GenBank/DDBJ whole genome shotgun (WGS) entry which is preliminary data.</text>
</comment>
<feature type="compositionally biased region" description="Polar residues" evidence="1">
    <location>
        <begin position="81"/>
        <end position="92"/>
    </location>
</feature>
<protein>
    <submittedName>
        <fullName evidence="2">Uncharacterized protein</fullName>
    </submittedName>
</protein>
<name>A0A918C5W5_9ACTN</name>
<evidence type="ECO:0000256" key="1">
    <source>
        <dbReference type="SAM" id="MobiDB-lite"/>
    </source>
</evidence>
<keyword evidence="3" id="KW-1185">Reference proteome</keyword>